<protein>
    <recommendedName>
        <fullName evidence="3">M23ase beta-sheet core domain-containing protein</fullName>
    </recommendedName>
</protein>
<dbReference type="PANTHER" id="PTHR21666">
    <property type="entry name" value="PEPTIDASE-RELATED"/>
    <property type="match status" value="1"/>
</dbReference>
<dbReference type="SUPFAM" id="SSF51261">
    <property type="entry name" value="Duplicated hybrid motif"/>
    <property type="match status" value="1"/>
</dbReference>
<evidence type="ECO:0000256" key="2">
    <source>
        <dbReference type="SAM" id="Coils"/>
    </source>
</evidence>
<sequence>IVSAEVKALNLKIEEKKQAIKQIEQTIANYKGKIETKRLEAISLSNQVSILDNRVAQVEMDLKATEGKLDILNLEIEQLKLTIEEKQKTMDRQKEIIAELIRTLHQNKDKNYIEVLVTYNSFSDFYNGLQYLETVEEGLGQSVQSLKVAKAQLDEKREETESKQSDYLALNEQLQEKKKDLQENMFNKEILLARTNASERTFNSLVDNLRKQYEQEEAEIQSIEQEMRKKLESENKLEKTNTDGNFFLTWPAPSRYITAYFHDPDYPYRHIFEHNAIDIRASQGTPIRAAASGYVSQARVCYSSSCYSYIMVMHSGGFTTVYGHISKIGVNIDQFVAKGDIIGYSGGTPGTIGAGPFVTGPHLHFELRKNGIPVNPLSYLPH</sequence>
<proteinExistence type="predicted"/>
<gene>
    <name evidence="4" type="ORF">CO137_03270</name>
</gene>
<dbReference type="InterPro" id="IPR011055">
    <property type="entry name" value="Dup_hybrid_motif"/>
</dbReference>
<feature type="non-terminal residue" evidence="4">
    <location>
        <position position="1"/>
    </location>
</feature>
<evidence type="ECO:0000313" key="5">
    <source>
        <dbReference type="Proteomes" id="UP000230843"/>
    </source>
</evidence>
<dbReference type="AlphaFoldDB" id="A0A2M7Z6C9"/>
<dbReference type="EMBL" id="PFVJ01000069">
    <property type="protein sequence ID" value="PJA89632.1"/>
    <property type="molecule type" value="Genomic_DNA"/>
</dbReference>
<reference evidence="5" key="1">
    <citation type="submission" date="2017-09" db="EMBL/GenBank/DDBJ databases">
        <title>Depth-based differentiation of microbial function through sediment-hosted aquifers and enrichment of novel symbionts in the deep terrestrial subsurface.</title>
        <authorList>
            <person name="Probst A.J."/>
            <person name="Ladd B."/>
            <person name="Jarett J.K."/>
            <person name="Geller-Mcgrath D.E."/>
            <person name="Sieber C.M.K."/>
            <person name="Emerson J.B."/>
            <person name="Anantharaman K."/>
            <person name="Thomas B.C."/>
            <person name="Malmstrom R."/>
            <person name="Stieglmeier M."/>
            <person name="Klingl A."/>
            <person name="Woyke T."/>
            <person name="Ryan C.M."/>
            <person name="Banfield J.F."/>
        </authorList>
    </citation>
    <scope>NUCLEOTIDE SEQUENCE [LARGE SCALE GENOMIC DNA]</scope>
</reference>
<keyword evidence="1" id="KW-0732">Signal</keyword>
<accession>A0A2M7Z6C9</accession>
<dbReference type="GO" id="GO:0004222">
    <property type="term" value="F:metalloendopeptidase activity"/>
    <property type="evidence" value="ECO:0007669"/>
    <property type="project" value="TreeGrafter"/>
</dbReference>
<dbReference type="InterPro" id="IPR016047">
    <property type="entry name" value="M23ase_b-sheet_dom"/>
</dbReference>
<name>A0A2M7Z6C9_9BACT</name>
<evidence type="ECO:0000313" key="4">
    <source>
        <dbReference type="EMBL" id="PJA89632.1"/>
    </source>
</evidence>
<dbReference type="InterPro" id="IPR050570">
    <property type="entry name" value="Cell_wall_metabolism_enzyme"/>
</dbReference>
<dbReference type="Gene3D" id="2.70.70.10">
    <property type="entry name" value="Glucose Permease (Domain IIA)"/>
    <property type="match status" value="1"/>
</dbReference>
<dbReference type="Pfam" id="PF01551">
    <property type="entry name" value="Peptidase_M23"/>
    <property type="match status" value="1"/>
</dbReference>
<evidence type="ECO:0000256" key="1">
    <source>
        <dbReference type="ARBA" id="ARBA00022729"/>
    </source>
</evidence>
<feature type="domain" description="M23ase beta-sheet core" evidence="3">
    <location>
        <begin position="274"/>
        <end position="376"/>
    </location>
</feature>
<dbReference type="Gene3D" id="6.10.250.3150">
    <property type="match status" value="1"/>
</dbReference>
<feature type="coiled-coil region" evidence="2">
    <location>
        <begin position="143"/>
        <end position="243"/>
    </location>
</feature>
<feature type="coiled-coil region" evidence="2">
    <location>
        <begin position="6"/>
        <end position="103"/>
    </location>
</feature>
<dbReference type="Proteomes" id="UP000230843">
    <property type="component" value="Unassembled WGS sequence"/>
</dbReference>
<dbReference type="PANTHER" id="PTHR21666:SF289">
    <property type="entry name" value="L-ALA--D-GLU ENDOPEPTIDASE"/>
    <property type="match status" value="1"/>
</dbReference>
<evidence type="ECO:0000259" key="3">
    <source>
        <dbReference type="Pfam" id="PF01551"/>
    </source>
</evidence>
<dbReference type="CDD" id="cd12797">
    <property type="entry name" value="M23_peptidase"/>
    <property type="match status" value="1"/>
</dbReference>
<keyword evidence="2" id="KW-0175">Coiled coil</keyword>
<organism evidence="4 5">
    <name type="scientific">Candidatus Magasanikbacteria bacterium CG_4_9_14_3_um_filter_32_9</name>
    <dbReference type="NCBI Taxonomy" id="1974644"/>
    <lineage>
        <taxon>Bacteria</taxon>
        <taxon>Candidatus Magasanikiibacteriota</taxon>
    </lineage>
</organism>
<comment type="caution">
    <text evidence="4">The sequence shown here is derived from an EMBL/GenBank/DDBJ whole genome shotgun (WGS) entry which is preliminary data.</text>
</comment>